<sequence>MVPQTFYALVLTVRALLPGEFGAGGDAALPEPQAVAARYEPTNREVTNWRSEAMEALEPKPVVAMAALFKAERPFVTRCVKLNNYWCIKSARWNGELATDSEGHVGFATADHSADAAATLLRRYYLEFNRKSALDIVRRWAPAECNVATGIGGMAMLAVRGIGGTVRAQYLASRSKKGGAVRYTAKAGPGGKPGRVSMVIPMAPKTPQYRVPSIAAGMGEKPKPAKSLEPLVAARRKPVREPATTASAAPKPTPKVQVAAACPSEEQRHRNYAGRMVEGLGLGPSDDLKLFADDGTPLPNLTHVMLAMSAFELGALRASPDLVEGAIERAIAKVQENAKAAAQKAEVSQEQQAGTVER</sequence>
<keyword evidence="3" id="KW-1185">Reference proteome</keyword>
<accession>A0ABV6YEJ9</accession>
<name>A0ABV6YEJ9_9HYPH</name>
<organism evidence="2 3">
    <name type="scientific">Microvirga arabica</name>
    <dbReference type="NCBI Taxonomy" id="1128671"/>
    <lineage>
        <taxon>Bacteria</taxon>
        <taxon>Pseudomonadati</taxon>
        <taxon>Pseudomonadota</taxon>
        <taxon>Alphaproteobacteria</taxon>
        <taxon>Hyphomicrobiales</taxon>
        <taxon>Methylobacteriaceae</taxon>
        <taxon>Microvirga</taxon>
    </lineage>
</organism>
<dbReference type="Proteomes" id="UP001593940">
    <property type="component" value="Unassembled WGS sequence"/>
</dbReference>
<protein>
    <submittedName>
        <fullName evidence="2">Uncharacterized protein</fullName>
    </submittedName>
</protein>
<comment type="caution">
    <text evidence="2">The sequence shown here is derived from an EMBL/GenBank/DDBJ whole genome shotgun (WGS) entry which is preliminary data.</text>
</comment>
<dbReference type="RefSeq" id="WP_203271079.1">
    <property type="nucleotide sequence ID" value="NZ_JAFBID010000009.1"/>
</dbReference>
<feature type="region of interest" description="Disordered" evidence="1">
    <location>
        <begin position="236"/>
        <end position="255"/>
    </location>
</feature>
<reference evidence="2 3" key="1">
    <citation type="submission" date="2024-09" db="EMBL/GenBank/DDBJ databases">
        <title>Nodulacao em especies de Leguminosae Basais da Amazonia e Caracterizacao dos Rizobios e Bacterias Associadas aos Nodulos.</title>
        <authorList>
            <person name="Jambeiro I.C.A."/>
            <person name="Lopes I.S."/>
            <person name="Aguiar E.R.G.R."/>
            <person name="Santos A.F.J."/>
            <person name="Dos Santos J.M.F."/>
            <person name="Gross E."/>
        </authorList>
    </citation>
    <scope>NUCLEOTIDE SEQUENCE [LARGE SCALE GENOMIC DNA]</scope>
    <source>
        <strain evidence="2 3">BRUESC1165</strain>
    </source>
</reference>
<dbReference type="EMBL" id="JBHOMY010000119">
    <property type="protein sequence ID" value="MFC1459689.1"/>
    <property type="molecule type" value="Genomic_DNA"/>
</dbReference>
<feature type="region of interest" description="Disordered" evidence="1">
    <location>
        <begin position="339"/>
        <end position="358"/>
    </location>
</feature>
<evidence type="ECO:0000256" key="1">
    <source>
        <dbReference type="SAM" id="MobiDB-lite"/>
    </source>
</evidence>
<proteinExistence type="predicted"/>
<evidence type="ECO:0000313" key="2">
    <source>
        <dbReference type="EMBL" id="MFC1459689.1"/>
    </source>
</evidence>
<gene>
    <name evidence="2" type="ORF">ACETIH_23920</name>
</gene>
<evidence type="ECO:0000313" key="3">
    <source>
        <dbReference type="Proteomes" id="UP001593940"/>
    </source>
</evidence>